<keyword evidence="1" id="KW-0963">Cytoplasm</keyword>
<keyword evidence="3" id="KW-0012">Acyltransferase</keyword>
<dbReference type="SUPFAM" id="SSF53901">
    <property type="entry name" value="Thiolase-like"/>
    <property type="match status" value="1"/>
</dbReference>
<accession>A0A6B3C767</accession>
<dbReference type="InterPro" id="IPR013747">
    <property type="entry name" value="ACP_syn_III_C"/>
</dbReference>
<evidence type="ECO:0000259" key="4">
    <source>
        <dbReference type="Pfam" id="PF08541"/>
    </source>
</evidence>
<comment type="caution">
    <text evidence="6">The sequence shown here is derived from an EMBL/GenBank/DDBJ whole genome shotgun (WGS) entry which is preliminary data.</text>
</comment>
<feature type="domain" description="Beta-ketoacyl-[acyl-carrier-protein] synthase III N-terminal" evidence="5">
    <location>
        <begin position="141"/>
        <end position="211"/>
    </location>
</feature>
<dbReference type="GO" id="GO:0044550">
    <property type="term" value="P:secondary metabolite biosynthetic process"/>
    <property type="evidence" value="ECO:0007669"/>
    <property type="project" value="TreeGrafter"/>
</dbReference>
<sequence length="372" mass="39989">MTSTGAGISAIALEFPTHVRRNDFWERNHPELVANKDNGTYLRVVASSDGTETDNAFDIERRPYLSDTFRGARERRVIAAEETAIDLEQRALQGLCRARGIDPAELDAVMVHSWLPDTLGPQNAAHLTARLGLRVPAWNFESACNSVMVGLQTAAALVRAGDYERIALITSITSSRNVDPSSTLSWFLGDGCGALLIERCPTGRGIISSKVIGTQETCGVAEFLMEVDEMEDDDHIRTPRIRMRMENTAAGRIMRDSAEQQLTTCVRGALDKAGYTIDDVDFLVVNTPVAWFAAFCARALGVDPEKTVSTFGTYANIGPVLTTANLFEAASTGRIKAGDVVVLFGIGSVSTAGAAVVVWGDDVALGPHPVSG</sequence>
<dbReference type="GO" id="GO:0004315">
    <property type="term" value="F:3-oxoacyl-[acyl-carrier-protein] synthase activity"/>
    <property type="evidence" value="ECO:0007669"/>
    <property type="project" value="InterPro"/>
</dbReference>
<name>A0A6B3C767_9ACTN</name>
<evidence type="ECO:0000256" key="1">
    <source>
        <dbReference type="ARBA" id="ARBA00022490"/>
    </source>
</evidence>
<dbReference type="AlphaFoldDB" id="A0A6B3C767"/>
<protein>
    <submittedName>
        <fullName evidence="6">3-oxoacyl-ACP synthase III family protein</fullName>
    </submittedName>
</protein>
<organism evidence="6">
    <name type="scientific">Streptomyces sp. SID12501</name>
    <dbReference type="NCBI Taxonomy" id="2706042"/>
    <lineage>
        <taxon>Bacteria</taxon>
        <taxon>Bacillati</taxon>
        <taxon>Actinomycetota</taxon>
        <taxon>Actinomycetes</taxon>
        <taxon>Kitasatosporales</taxon>
        <taxon>Streptomycetaceae</taxon>
        <taxon>Streptomyces</taxon>
    </lineage>
</organism>
<reference evidence="6" key="1">
    <citation type="submission" date="2020-01" db="EMBL/GenBank/DDBJ databases">
        <title>Insect and environment-associated Actinomycetes.</title>
        <authorList>
            <person name="Currrie C."/>
            <person name="Chevrette M."/>
            <person name="Carlson C."/>
            <person name="Stubbendieck R."/>
            <person name="Wendt-Pienkowski E."/>
        </authorList>
    </citation>
    <scope>NUCLEOTIDE SEQUENCE</scope>
    <source>
        <strain evidence="6">SID12501</strain>
    </source>
</reference>
<dbReference type="Pfam" id="PF08541">
    <property type="entry name" value="ACP_syn_III_C"/>
    <property type="match status" value="1"/>
</dbReference>
<dbReference type="PANTHER" id="PTHR34069:SF3">
    <property type="entry name" value="ACYL-COA:ACYL-COA ALKYLTRANSFERASE"/>
    <property type="match status" value="1"/>
</dbReference>
<dbReference type="Pfam" id="PF08545">
    <property type="entry name" value="ACP_syn_III"/>
    <property type="match status" value="1"/>
</dbReference>
<gene>
    <name evidence="6" type="ORF">G3I71_42290</name>
</gene>
<feature type="domain" description="Beta-ketoacyl-[acyl-carrier-protein] synthase III C-terminal" evidence="4">
    <location>
        <begin position="270"/>
        <end position="359"/>
    </location>
</feature>
<evidence type="ECO:0000313" key="6">
    <source>
        <dbReference type="EMBL" id="NEC92254.1"/>
    </source>
</evidence>
<evidence type="ECO:0000256" key="3">
    <source>
        <dbReference type="ARBA" id="ARBA00023315"/>
    </source>
</evidence>
<dbReference type="InterPro" id="IPR016039">
    <property type="entry name" value="Thiolase-like"/>
</dbReference>
<dbReference type="Gene3D" id="3.40.47.10">
    <property type="match status" value="1"/>
</dbReference>
<dbReference type="PANTHER" id="PTHR34069">
    <property type="entry name" value="3-OXOACYL-[ACYL-CARRIER-PROTEIN] SYNTHASE 3"/>
    <property type="match status" value="1"/>
</dbReference>
<dbReference type="GO" id="GO:0006633">
    <property type="term" value="P:fatty acid biosynthetic process"/>
    <property type="evidence" value="ECO:0007669"/>
    <property type="project" value="InterPro"/>
</dbReference>
<keyword evidence="2" id="KW-0808">Transferase</keyword>
<dbReference type="InterPro" id="IPR013751">
    <property type="entry name" value="ACP_syn_III_N"/>
</dbReference>
<dbReference type="EMBL" id="JAAGLU010000062">
    <property type="protein sequence ID" value="NEC92254.1"/>
    <property type="molecule type" value="Genomic_DNA"/>
</dbReference>
<proteinExistence type="predicted"/>
<dbReference type="RefSeq" id="WP_164323729.1">
    <property type="nucleotide sequence ID" value="NZ_JAAGLU010000062.1"/>
</dbReference>
<evidence type="ECO:0000259" key="5">
    <source>
        <dbReference type="Pfam" id="PF08545"/>
    </source>
</evidence>
<evidence type="ECO:0000256" key="2">
    <source>
        <dbReference type="ARBA" id="ARBA00022679"/>
    </source>
</evidence>